<organism evidence="2 3">
    <name type="scientific">Polarella glacialis</name>
    <name type="common">Dinoflagellate</name>
    <dbReference type="NCBI Taxonomy" id="89957"/>
    <lineage>
        <taxon>Eukaryota</taxon>
        <taxon>Sar</taxon>
        <taxon>Alveolata</taxon>
        <taxon>Dinophyceae</taxon>
        <taxon>Suessiales</taxon>
        <taxon>Suessiaceae</taxon>
        <taxon>Polarella</taxon>
    </lineage>
</organism>
<gene>
    <name evidence="2" type="ORF">PGLA2088_LOCUS27054</name>
</gene>
<dbReference type="AlphaFoldDB" id="A0A813K017"/>
<dbReference type="EMBL" id="CAJNNW010027306">
    <property type="protein sequence ID" value="CAE8690678.1"/>
    <property type="molecule type" value="Genomic_DNA"/>
</dbReference>
<reference evidence="2" key="1">
    <citation type="submission" date="2021-02" db="EMBL/GenBank/DDBJ databases">
        <authorList>
            <person name="Dougan E. K."/>
            <person name="Rhodes N."/>
            <person name="Thang M."/>
            <person name="Chan C."/>
        </authorList>
    </citation>
    <scope>NUCLEOTIDE SEQUENCE</scope>
</reference>
<sequence length="109" mass="12556">MQITKHSKATIKTTSKSQQQPVICNTLRRQKLQSDLQLALRELDVLRGALAEQRERSRVLASEYADLEDRYHRNKSKAQQLLQQERYKLDIISRTGGILPRATLIKAIS</sequence>
<name>A0A813K017_POLGL</name>
<evidence type="ECO:0000256" key="1">
    <source>
        <dbReference type="SAM" id="Coils"/>
    </source>
</evidence>
<dbReference type="Proteomes" id="UP000626109">
    <property type="component" value="Unassembled WGS sequence"/>
</dbReference>
<protein>
    <submittedName>
        <fullName evidence="2">Uncharacterized protein</fullName>
    </submittedName>
</protein>
<proteinExistence type="predicted"/>
<evidence type="ECO:0000313" key="2">
    <source>
        <dbReference type="EMBL" id="CAE8690678.1"/>
    </source>
</evidence>
<comment type="caution">
    <text evidence="2">The sequence shown here is derived from an EMBL/GenBank/DDBJ whole genome shotgun (WGS) entry which is preliminary data.</text>
</comment>
<keyword evidence="1" id="KW-0175">Coiled coil</keyword>
<feature type="coiled-coil region" evidence="1">
    <location>
        <begin position="29"/>
        <end position="84"/>
    </location>
</feature>
<accession>A0A813K017</accession>
<evidence type="ECO:0000313" key="3">
    <source>
        <dbReference type="Proteomes" id="UP000626109"/>
    </source>
</evidence>